<protein>
    <submittedName>
        <fullName evidence="2">Uncharacterized protein</fullName>
    </submittedName>
</protein>
<evidence type="ECO:0000256" key="1">
    <source>
        <dbReference type="SAM" id="MobiDB-lite"/>
    </source>
</evidence>
<name>A0AAV7M6M9_PLEWA</name>
<dbReference type="EMBL" id="JANPWB010000014">
    <property type="protein sequence ID" value="KAJ1099011.1"/>
    <property type="molecule type" value="Genomic_DNA"/>
</dbReference>
<feature type="compositionally biased region" description="Polar residues" evidence="1">
    <location>
        <begin position="39"/>
        <end position="48"/>
    </location>
</feature>
<feature type="non-terminal residue" evidence="2">
    <location>
        <position position="1"/>
    </location>
</feature>
<evidence type="ECO:0000313" key="2">
    <source>
        <dbReference type="EMBL" id="KAJ1099011.1"/>
    </source>
</evidence>
<dbReference type="AlphaFoldDB" id="A0AAV7M6M9"/>
<reference evidence="2" key="1">
    <citation type="journal article" date="2022" name="bioRxiv">
        <title>Sequencing and chromosome-scale assembly of the giantPleurodeles waltlgenome.</title>
        <authorList>
            <person name="Brown T."/>
            <person name="Elewa A."/>
            <person name="Iarovenko S."/>
            <person name="Subramanian E."/>
            <person name="Araus A.J."/>
            <person name="Petzold A."/>
            <person name="Susuki M."/>
            <person name="Suzuki K.-i.T."/>
            <person name="Hayashi T."/>
            <person name="Toyoda A."/>
            <person name="Oliveira C."/>
            <person name="Osipova E."/>
            <person name="Leigh N.D."/>
            <person name="Simon A."/>
            <person name="Yun M.H."/>
        </authorList>
    </citation>
    <scope>NUCLEOTIDE SEQUENCE</scope>
    <source>
        <strain evidence="2">20211129_DDA</strain>
        <tissue evidence="2">Liver</tissue>
    </source>
</reference>
<proteinExistence type="predicted"/>
<dbReference type="Proteomes" id="UP001066276">
    <property type="component" value="Chromosome 10"/>
</dbReference>
<comment type="caution">
    <text evidence="2">The sequence shown here is derived from an EMBL/GenBank/DDBJ whole genome shotgun (WGS) entry which is preliminary data.</text>
</comment>
<keyword evidence="3" id="KW-1185">Reference proteome</keyword>
<feature type="compositionally biased region" description="Basic residues" evidence="1">
    <location>
        <begin position="66"/>
        <end position="75"/>
    </location>
</feature>
<feature type="compositionally biased region" description="Basic and acidic residues" evidence="1">
    <location>
        <begin position="56"/>
        <end position="65"/>
    </location>
</feature>
<evidence type="ECO:0000313" key="3">
    <source>
        <dbReference type="Proteomes" id="UP001066276"/>
    </source>
</evidence>
<feature type="region of interest" description="Disordered" evidence="1">
    <location>
        <begin position="39"/>
        <end position="93"/>
    </location>
</feature>
<accession>A0AAV7M6M9</accession>
<sequence>DMQESGESHVAVENVQQGYDAELRCAIASLQQILHVQEGSSTLSQDNVSAGAPVEEASRDMDGKLKKQPRKRKSPGSKGGPPIKKGPSSRKNH</sequence>
<gene>
    <name evidence="2" type="ORF">NDU88_004115</name>
</gene>
<organism evidence="2 3">
    <name type="scientific">Pleurodeles waltl</name>
    <name type="common">Iberian ribbed newt</name>
    <dbReference type="NCBI Taxonomy" id="8319"/>
    <lineage>
        <taxon>Eukaryota</taxon>
        <taxon>Metazoa</taxon>
        <taxon>Chordata</taxon>
        <taxon>Craniata</taxon>
        <taxon>Vertebrata</taxon>
        <taxon>Euteleostomi</taxon>
        <taxon>Amphibia</taxon>
        <taxon>Batrachia</taxon>
        <taxon>Caudata</taxon>
        <taxon>Salamandroidea</taxon>
        <taxon>Salamandridae</taxon>
        <taxon>Pleurodelinae</taxon>
        <taxon>Pleurodeles</taxon>
    </lineage>
</organism>
<feature type="non-terminal residue" evidence="2">
    <location>
        <position position="93"/>
    </location>
</feature>